<dbReference type="Pfam" id="PF13185">
    <property type="entry name" value="GAF_2"/>
    <property type="match status" value="1"/>
</dbReference>
<keyword evidence="6" id="KW-0418">Kinase</keyword>
<dbReference type="SUPFAM" id="SSF47384">
    <property type="entry name" value="Homodimeric domain of signal transducing histidine kinase"/>
    <property type="match status" value="1"/>
</dbReference>
<feature type="domain" description="PAS" evidence="11">
    <location>
        <begin position="196"/>
        <end position="266"/>
    </location>
</feature>
<reference evidence="13" key="1">
    <citation type="submission" date="2019-11" db="EMBL/GenBank/DDBJ databases">
        <title>Microbial mats filling the niche in hypersaline microbial mats.</title>
        <authorList>
            <person name="Wong H.L."/>
            <person name="Macleod F.I."/>
            <person name="White R.A. III"/>
            <person name="Burns B.P."/>
        </authorList>
    </citation>
    <scope>NUCLEOTIDE SEQUENCE</scope>
    <source>
        <strain evidence="13">Rbin_158</strain>
    </source>
</reference>
<comment type="function">
    <text evidence="8">Putative oxygen sensor; modulates the activity of FixJ, a transcriptional activator of nitrogen fixation fixK gene. FixL probably acts as a kinase that phosphorylates FixJ.</text>
</comment>
<dbReference type="InterPro" id="IPR004358">
    <property type="entry name" value="Sig_transdc_His_kin-like_C"/>
</dbReference>
<dbReference type="InterPro" id="IPR003661">
    <property type="entry name" value="HisK_dim/P_dom"/>
</dbReference>
<protein>
    <recommendedName>
        <fullName evidence="9">Sensor protein FixL</fullName>
        <ecNumber evidence="2">2.7.13.3</ecNumber>
    </recommendedName>
</protein>
<comment type="caution">
    <text evidence="13">The sequence shown here is derived from an EMBL/GenBank/DDBJ whole genome shotgun (WGS) entry which is preliminary data.</text>
</comment>
<evidence type="ECO:0000256" key="9">
    <source>
        <dbReference type="ARBA" id="ARBA00070616"/>
    </source>
</evidence>
<dbReference type="InterPro" id="IPR000700">
    <property type="entry name" value="PAS-assoc_C"/>
</dbReference>
<proteinExistence type="predicted"/>
<dbReference type="InterPro" id="IPR003594">
    <property type="entry name" value="HATPase_dom"/>
</dbReference>
<dbReference type="SUPFAM" id="SSF55781">
    <property type="entry name" value="GAF domain-like"/>
    <property type="match status" value="1"/>
</dbReference>
<dbReference type="InterPro" id="IPR003018">
    <property type="entry name" value="GAF"/>
</dbReference>
<dbReference type="PROSITE" id="PS50113">
    <property type="entry name" value="PAC"/>
    <property type="match status" value="1"/>
</dbReference>
<dbReference type="GO" id="GO:0009927">
    <property type="term" value="F:histidine phosphotransfer kinase activity"/>
    <property type="evidence" value="ECO:0007669"/>
    <property type="project" value="TreeGrafter"/>
</dbReference>
<dbReference type="SMART" id="SM00387">
    <property type="entry name" value="HATPase_c"/>
    <property type="match status" value="1"/>
</dbReference>
<dbReference type="PROSITE" id="PS50109">
    <property type="entry name" value="HIS_KIN"/>
    <property type="match status" value="1"/>
</dbReference>
<dbReference type="Pfam" id="PF00512">
    <property type="entry name" value="HisKA"/>
    <property type="match status" value="1"/>
</dbReference>
<evidence type="ECO:0000256" key="2">
    <source>
        <dbReference type="ARBA" id="ARBA00012438"/>
    </source>
</evidence>
<dbReference type="PANTHER" id="PTHR43047:SF72">
    <property type="entry name" value="OSMOSENSING HISTIDINE PROTEIN KINASE SLN1"/>
    <property type="match status" value="1"/>
</dbReference>
<dbReference type="GO" id="GO:0000155">
    <property type="term" value="F:phosphorelay sensor kinase activity"/>
    <property type="evidence" value="ECO:0007669"/>
    <property type="project" value="InterPro"/>
</dbReference>
<dbReference type="InterPro" id="IPR001610">
    <property type="entry name" value="PAC"/>
</dbReference>
<dbReference type="EMBL" id="WJJP01000520">
    <property type="protein sequence ID" value="MBD3326057.1"/>
    <property type="molecule type" value="Genomic_DNA"/>
</dbReference>
<dbReference type="Gene3D" id="3.30.450.20">
    <property type="entry name" value="PAS domain"/>
    <property type="match status" value="1"/>
</dbReference>
<dbReference type="FunFam" id="3.30.450.20:FF:000060">
    <property type="entry name" value="Sensor protein FixL"/>
    <property type="match status" value="1"/>
</dbReference>
<dbReference type="EC" id="2.7.13.3" evidence="2"/>
<evidence type="ECO:0000256" key="6">
    <source>
        <dbReference type="ARBA" id="ARBA00022777"/>
    </source>
</evidence>
<evidence type="ECO:0000259" key="12">
    <source>
        <dbReference type="PROSITE" id="PS50113"/>
    </source>
</evidence>
<dbReference type="AlphaFoldDB" id="A0A9D5JXD6"/>
<evidence type="ECO:0000313" key="14">
    <source>
        <dbReference type="Proteomes" id="UP000649604"/>
    </source>
</evidence>
<dbReference type="InterPro" id="IPR036890">
    <property type="entry name" value="HATPase_C_sf"/>
</dbReference>
<dbReference type="SUPFAM" id="SSF55785">
    <property type="entry name" value="PYP-like sensor domain (PAS domain)"/>
    <property type="match status" value="1"/>
</dbReference>
<dbReference type="NCBIfam" id="TIGR00229">
    <property type="entry name" value="sensory_box"/>
    <property type="match status" value="1"/>
</dbReference>
<dbReference type="Pfam" id="PF00989">
    <property type="entry name" value="PAS"/>
    <property type="match status" value="1"/>
</dbReference>
<dbReference type="CDD" id="cd16922">
    <property type="entry name" value="HATPase_EvgS-ArcB-TorS-like"/>
    <property type="match status" value="1"/>
</dbReference>
<dbReference type="GO" id="GO:0005524">
    <property type="term" value="F:ATP binding"/>
    <property type="evidence" value="ECO:0007669"/>
    <property type="project" value="UniProtKB-KW"/>
</dbReference>
<dbReference type="InterPro" id="IPR005467">
    <property type="entry name" value="His_kinase_dom"/>
</dbReference>
<feature type="domain" description="PAC" evidence="12">
    <location>
        <begin position="273"/>
        <end position="323"/>
    </location>
</feature>
<dbReference type="Gene3D" id="3.30.450.40">
    <property type="match status" value="1"/>
</dbReference>
<evidence type="ECO:0000259" key="11">
    <source>
        <dbReference type="PROSITE" id="PS50112"/>
    </source>
</evidence>
<feature type="domain" description="Histidine kinase" evidence="10">
    <location>
        <begin position="341"/>
        <end position="557"/>
    </location>
</feature>
<dbReference type="SMART" id="SM00388">
    <property type="entry name" value="HisKA"/>
    <property type="match status" value="1"/>
</dbReference>
<dbReference type="SUPFAM" id="SSF55874">
    <property type="entry name" value="ATPase domain of HSP90 chaperone/DNA topoisomerase II/histidine kinase"/>
    <property type="match status" value="1"/>
</dbReference>
<evidence type="ECO:0000256" key="4">
    <source>
        <dbReference type="ARBA" id="ARBA00022679"/>
    </source>
</evidence>
<accession>A0A9D5JXD6</accession>
<dbReference type="InterPro" id="IPR036097">
    <property type="entry name" value="HisK_dim/P_sf"/>
</dbReference>
<dbReference type="SMART" id="SM00091">
    <property type="entry name" value="PAS"/>
    <property type="match status" value="1"/>
</dbReference>
<evidence type="ECO:0000256" key="8">
    <source>
        <dbReference type="ARBA" id="ARBA00059827"/>
    </source>
</evidence>
<dbReference type="CDD" id="cd00082">
    <property type="entry name" value="HisKA"/>
    <property type="match status" value="1"/>
</dbReference>
<dbReference type="GO" id="GO:0006355">
    <property type="term" value="P:regulation of DNA-templated transcription"/>
    <property type="evidence" value="ECO:0007669"/>
    <property type="project" value="InterPro"/>
</dbReference>
<dbReference type="InterPro" id="IPR013767">
    <property type="entry name" value="PAS_fold"/>
</dbReference>
<dbReference type="SMART" id="SM00086">
    <property type="entry name" value="PAC"/>
    <property type="match status" value="1"/>
</dbReference>
<organism evidence="13 14">
    <name type="scientific">candidate division KSB3 bacterium</name>
    <dbReference type="NCBI Taxonomy" id="2044937"/>
    <lineage>
        <taxon>Bacteria</taxon>
        <taxon>candidate division KSB3</taxon>
    </lineage>
</organism>
<dbReference type="Proteomes" id="UP000649604">
    <property type="component" value="Unassembled WGS sequence"/>
</dbReference>
<dbReference type="PANTHER" id="PTHR43047">
    <property type="entry name" value="TWO-COMPONENT HISTIDINE PROTEIN KINASE"/>
    <property type="match status" value="1"/>
</dbReference>
<sequence>MQKTLKPLSVTGLLQAITRAQSQFITDVTPNVLFDELLDSLLVLTESEYGFIGEVFKKSDGAPYLKTHAITNIAWNAETQKFYAENAPQGLEFDNMQSLFGAVIMTGKPVLSNDPYHDPRRGGLPEGHPALNAFLGLPFYRGENLIGMVGIANRPTGYDAAIIDYLQPFLATCGNIIEAHQVDRRRRIAQKALRESEATTRAIVTTVVNGIIVIDERGVIELFNPSAEKIFGYRADDVIGQKVNVLMPDPYHSKHDSYIRNYLTTGEKKVIGVGREVEGMRKDGSRFPMELAVSEMRGETESKFVGVLTDITARKTDEQMLIQAKEEAEESNRIKSEFLNVMSHELRTPLTVMLGNVPLLTDAEDLPEPDEIAEIAQDIEEAGEHLLTLINDLLDISKIEASKMTLHPERLSTEAFTTDVIETVRVIAIEKGLRLETHIEEVSFLADPVRVKQILLNLLSNALKFTDQGTIGVHVTRRDDAVCFAVEDTGCGIHEEDLPMIFDVFRQVDASATRRAGGTGLGLAITKKLVELHGGQIVVDSEFGKGSVFSFCLPIEGQEYADSLNY</sequence>
<dbReference type="CDD" id="cd00130">
    <property type="entry name" value="PAS"/>
    <property type="match status" value="1"/>
</dbReference>
<evidence type="ECO:0000256" key="5">
    <source>
        <dbReference type="ARBA" id="ARBA00022741"/>
    </source>
</evidence>
<dbReference type="FunFam" id="3.30.565.10:FF:000010">
    <property type="entry name" value="Sensor histidine kinase RcsC"/>
    <property type="match status" value="1"/>
</dbReference>
<evidence type="ECO:0000259" key="10">
    <source>
        <dbReference type="PROSITE" id="PS50109"/>
    </source>
</evidence>
<evidence type="ECO:0000313" key="13">
    <source>
        <dbReference type="EMBL" id="MBD3326057.1"/>
    </source>
</evidence>
<keyword evidence="7" id="KW-0067">ATP-binding</keyword>
<keyword evidence="4" id="KW-0808">Transferase</keyword>
<evidence type="ECO:0000256" key="7">
    <source>
        <dbReference type="ARBA" id="ARBA00022840"/>
    </source>
</evidence>
<dbReference type="InterPro" id="IPR029016">
    <property type="entry name" value="GAF-like_dom_sf"/>
</dbReference>
<evidence type="ECO:0000256" key="1">
    <source>
        <dbReference type="ARBA" id="ARBA00000085"/>
    </source>
</evidence>
<name>A0A9D5JXD6_9BACT</name>
<dbReference type="Pfam" id="PF02518">
    <property type="entry name" value="HATPase_c"/>
    <property type="match status" value="1"/>
</dbReference>
<keyword evidence="5" id="KW-0547">Nucleotide-binding</keyword>
<dbReference type="PROSITE" id="PS50112">
    <property type="entry name" value="PAS"/>
    <property type="match status" value="1"/>
</dbReference>
<dbReference type="Gene3D" id="3.30.565.10">
    <property type="entry name" value="Histidine kinase-like ATPase, C-terminal domain"/>
    <property type="match status" value="1"/>
</dbReference>
<evidence type="ECO:0000256" key="3">
    <source>
        <dbReference type="ARBA" id="ARBA00022553"/>
    </source>
</evidence>
<dbReference type="Gene3D" id="1.10.287.130">
    <property type="match status" value="1"/>
</dbReference>
<dbReference type="InterPro" id="IPR000014">
    <property type="entry name" value="PAS"/>
</dbReference>
<gene>
    <name evidence="13" type="ORF">GF339_15840</name>
</gene>
<dbReference type="InterPro" id="IPR035965">
    <property type="entry name" value="PAS-like_dom_sf"/>
</dbReference>
<dbReference type="PRINTS" id="PR00344">
    <property type="entry name" value="BCTRLSENSOR"/>
</dbReference>
<comment type="catalytic activity">
    <reaction evidence="1">
        <text>ATP + protein L-histidine = ADP + protein N-phospho-L-histidine.</text>
        <dbReference type="EC" id="2.7.13.3"/>
    </reaction>
</comment>
<dbReference type="GO" id="GO:0005886">
    <property type="term" value="C:plasma membrane"/>
    <property type="evidence" value="ECO:0007669"/>
    <property type="project" value="TreeGrafter"/>
</dbReference>
<keyword evidence="3" id="KW-0597">Phosphoprotein</keyword>